<dbReference type="EMBL" id="DABALL010000052">
    <property type="protein sequence ID" value="HAH1421289.1"/>
    <property type="molecule type" value="Genomic_DNA"/>
</dbReference>
<proteinExistence type="predicted"/>
<dbReference type="Proteomes" id="UP000844228">
    <property type="component" value="Unassembled WGS sequence"/>
</dbReference>
<sequence>MPLTHTIAHRVGRYLERQGLLERDVENS</sequence>
<reference evidence="1" key="1">
    <citation type="journal article" date="2018" name="Genome Biol.">
        <title>SKESA: strategic k-mer extension for scrupulous assemblies.</title>
        <authorList>
            <person name="Souvorov A."/>
            <person name="Agarwala R."/>
            <person name="Lipman D.J."/>
        </authorList>
    </citation>
    <scope>NUCLEOTIDE SEQUENCE [LARGE SCALE GENOMIC DNA]</scope>
    <source>
        <strain evidence="1">W1_5_ERB1</strain>
    </source>
</reference>
<feature type="non-terminal residue" evidence="1">
    <location>
        <position position="28"/>
    </location>
</feature>
<organism evidence="1">
    <name type="scientific">Escherichia coli</name>
    <dbReference type="NCBI Taxonomy" id="562"/>
    <lineage>
        <taxon>Bacteria</taxon>
        <taxon>Pseudomonadati</taxon>
        <taxon>Pseudomonadota</taxon>
        <taxon>Gammaproteobacteria</taxon>
        <taxon>Enterobacterales</taxon>
        <taxon>Enterobacteriaceae</taxon>
        <taxon>Escherichia</taxon>
    </lineage>
</organism>
<dbReference type="AlphaFoldDB" id="A0A830SKE5"/>
<comment type="caution">
    <text evidence="1">The sequence shown here is derived from an EMBL/GenBank/DDBJ whole genome shotgun (WGS) entry which is preliminary data.</text>
</comment>
<protein>
    <submittedName>
        <fullName evidence="1">IS91 family transposase</fullName>
    </submittedName>
</protein>
<gene>
    <name evidence="1" type="ORF">HHH44_004751</name>
</gene>
<accession>A0A830SKE5</accession>
<name>A0A830SKE5_ECOLX</name>
<reference evidence="1" key="2">
    <citation type="submission" date="2018-08" db="EMBL/GenBank/DDBJ databases">
        <authorList>
            <consortium name="NCBI Pathogen Detection Project"/>
        </authorList>
    </citation>
    <scope>NUCLEOTIDE SEQUENCE</scope>
    <source>
        <strain evidence="1">W1_5_ERB1</strain>
    </source>
</reference>
<evidence type="ECO:0000313" key="1">
    <source>
        <dbReference type="EMBL" id="HAH1421289.1"/>
    </source>
</evidence>